<dbReference type="InterPro" id="IPR000272">
    <property type="entry name" value="Ion-transport_regulator_FXYD"/>
</dbReference>
<sequence>MSNGLRLADLISSLLCTHNPLVLLTVSPAMSNASSSHDVWRILDNRKDVSIQAPQKISVRLADATLCLTLIGCGTQEQNEHQGYAAENVTQTETPTPLERSTPMSYSSKPTNVGQGNPNATGVTTSTDSEQFNLTVTAAITDSSTDSPVTSAVTFGETPPAQPAHNTSTSRSSRAFKAVVWDEEWDKPFHYNYSSVRNAGLIIAAVLFVMGIMVLGCGKVKRMPRCRIGKGSSYEVTRS</sequence>
<name>A0A6P6QWI3_CARAU</name>
<dbReference type="KEGG" id="caua:113114946"/>
<feature type="transmembrane region" description="Helical" evidence="7">
    <location>
        <begin position="199"/>
        <end position="218"/>
    </location>
</feature>
<feature type="region of interest" description="Disordered" evidence="8">
    <location>
        <begin position="88"/>
        <end position="118"/>
    </location>
</feature>
<dbReference type="RefSeq" id="XP_026137859.1">
    <property type="nucleotide sequence ID" value="XM_026282074.1"/>
</dbReference>
<evidence type="ECO:0000256" key="7">
    <source>
        <dbReference type="RuleBase" id="RU364131"/>
    </source>
</evidence>
<keyword evidence="5 7" id="KW-0406">Ion transport</keyword>
<dbReference type="PANTHER" id="PTHR14132">
    <property type="entry name" value="SODIUM/POTASSIUM-TRANSPORTING ATPASE SUBUNIT GAMMA"/>
    <property type="match status" value="1"/>
</dbReference>
<gene>
    <name evidence="10" type="primary">LOC113114946</name>
</gene>
<dbReference type="GeneID" id="113114946"/>
<dbReference type="Pfam" id="PF02038">
    <property type="entry name" value="ATP1G1_PLM_MAT8"/>
    <property type="match status" value="1"/>
</dbReference>
<keyword evidence="9" id="KW-1185">Reference proteome</keyword>
<evidence type="ECO:0000256" key="6">
    <source>
        <dbReference type="ARBA" id="ARBA00023136"/>
    </source>
</evidence>
<evidence type="ECO:0000256" key="8">
    <source>
        <dbReference type="SAM" id="MobiDB-lite"/>
    </source>
</evidence>
<keyword evidence="7" id="KW-1133">Transmembrane helix</keyword>
<evidence type="ECO:0000256" key="3">
    <source>
        <dbReference type="ARBA" id="ARBA00022448"/>
    </source>
</evidence>
<comment type="subcellular location">
    <subcellularLocation>
        <location evidence="1">Membrane</location>
        <topology evidence="1">Single-pass membrane protein</topology>
    </subcellularLocation>
</comment>
<evidence type="ECO:0000256" key="1">
    <source>
        <dbReference type="ARBA" id="ARBA00004167"/>
    </source>
</evidence>
<accession>A0A6P6QWI3</accession>
<evidence type="ECO:0000313" key="9">
    <source>
        <dbReference type="Proteomes" id="UP000515129"/>
    </source>
</evidence>
<dbReference type="GO" id="GO:0016020">
    <property type="term" value="C:membrane"/>
    <property type="evidence" value="ECO:0007669"/>
    <property type="project" value="UniProtKB-SubCell"/>
</dbReference>
<reference evidence="10" key="1">
    <citation type="submission" date="2025-08" db="UniProtKB">
        <authorList>
            <consortium name="RefSeq"/>
        </authorList>
    </citation>
    <scope>IDENTIFICATION</scope>
    <source>
        <strain evidence="10">Wakin</strain>
        <tissue evidence="10">Muscle</tissue>
    </source>
</reference>
<evidence type="ECO:0000256" key="4">
    <source>
        <dbReference type="ARBA" id="ARBA00022692"/>
    </source>
</evidence>
<evidence type="ECO:0000256" key="2">
    <source>
        <dbReference type="ARBA" id="ARBA00005948"/>
    </source>
</evidence>
<organism evidence="9 10">
    <name type="scientific">Carassius auratus</name>
    <name type="common">Goldfish</name>
    <dbReference type="NCBI Taxonomy" id="7957"/>
    <lineage>
        <taxon>Eukaryota</taxon>
        <taxon>Metazoa</taxon>
        <taxon>Chordata</taxon>
        <taxon>Craniata</taxon>
        <taxon>Vertebrata</taxon>
        <taxon>Euteleostomi</taxon>
        <taxon>Actinopterygii</taxon>
        <taxon>Neopterygii</taxon>
        <taxon>Teleostei</taxon>
        <taxon>Ostariophysi</taxon>
        <taxon>Cypriniformes</taxon>
        <taxon>Cyprinidae</taxon>
        <taxon>Cyprininae</taxon>
        <taxon>Carassius</taxon>
    </lineage>
</organism>
<dbReference type="GO" id="GO:0043269">
    <property type="term" value="P:regulation of monoatomic ion transport"/>
    <property type="evidence" value="ECO:0007669"/>
    <property type="project" value="InterPro"/>
</dbReference>
<evidence type="ECO:0000313" key="10">
    <source>
        <dbReference type="RefSeq" id="XP_026137859.1"/>
    </source>
</evidence>
<dbReference type="GO" id="GO:0017080">
    <property type="term" value="F:sodium channel regulator activity"/>
    <property type="evidence" value="ECO:0007669"/>
    <property type="project" value="TreeGrafter"/>
</dbReference>
<feature type="compositionally biased region" description="Polar residues" evidence="8">
    <location>
        <begin position="102"/>
        <end position="118"/>
    </location>
</feature>
<dbReference type="GO" id="GO:0006811">
    <property type="term" value="P:monoatomic ion transport"/>
    <property type="evidence" value="ECO:0007669"/>
    <property type="project" value="UniProtKB-KW"/>
</dbReference>
<comment type="similarity">
    <text evidence="2 7">Belongs to the FXYD family.</text>
</comment>
<dbReference type="PANTHER" id="PTHR14132:SF23">
    <property type="entry name" value="FXYD DOMAIN-CONTAINING ION TRANSPORT REGULATOR"/>
    <property type="match status" value="1"/>
</dbReference>
<dbReference type="CDD" id="cd20323">
    <property type="entry name" value="FXYD_FXYD5"/>
    <property type="match status" value="1"/>
</dbReference>
<keyword evidence="6 7" id="KW-0472">Membrane</keyword>
<dbReference type="AlphaFoldDB" id="A0A6P6QWI3"/>
<dbReference type="Gene3D" id="1.20.5.780">
    <property type="entry name" value="Single helix bin"/>
    <property type="match status" value="1"/>
</dbReference>
<keyword evidence="3 7" id="KW-0813">Transport</keyword>
<feature type="region of interest" description="Disordered" evidence="8">
    <location>
        <begin position="147"/>
        <end position="170"/>
    </location>
</feature>
<evidence type="ECO:0000256" key="5">
    <source>
        <dbReference type="ARBA" id="ARBA00023065"/>
    </source>
</evidence>
<keyword evidence="4 7" id="KW-0812">Transmembrane</keyword>
<proteinExistence type="inferred from homology"/>
<protein>
    <recommendedName>
        <fullName evidence="7">FXYD domain-containing ion transport regulator</fullName>
    </recommendedName>
</protein>
<dbReference type="OrthoDB" id="8961850at2759"/>
<dbReference type="Proteomes" id="UP000515129">
    <property type="component" value="Chromosome 15"/>
</dbReference>